<keyword evidence="1" id="KW-0472">Membrane</keyword>
<reference evidence="2 3" key="1">
    <citation type="submission" date="2021-01" db="EMBL/GenBank/DDBJ databases">
        <title>Genome public.</title>
        <authorList>
            <person name="Liu C."/>
            <person name="Sun Q."/>
        </authorList>
    </citation>
    <scope>NUCLEOTIDE SEQUENCE [LARGE SCALE GENOMIC DNA]</scope>
    <source>
        <strain evidence="2 3">YIM B02515</strain>
    </source>
</reference>
<evidence type="ECO:0000313" key="2">
    <source>
        <dbReference type="EMBL" id="MBL4936530.1"/>
    </source>
</evidence>
<keyword evidence="1" id="KW-0812">Transmembrane</keyword>
<protein>
    <submittedName>
        <fullName evidence="2">Uncharacterized protein</fullName>
    </submittedName>
</protein>
<keyword evidence="1" id="KW-1133">Transmembrane helix</keyword>
<proteinExistence type="predicted"/>
<comment type="caution">
    <text evidence="2">The sequence shown here is derived from an EMBL/GenBank/DDBJ whole genome shotgun (WGS) entry which is preliminary data.</text>
</comment>
<feature type="transmembrane region" description="Helical" evidence="1">
    <location>
        <begin position="496"/>
        <end position="519"/>
    </location>
</feature>
<gene>
    <name evidence="2" type="ORF">JK636_12255</name>
</gene>
<name>A0ABS1TB14_9CLOT</name>
<organism evidence="2 3">
    <name type="scientific">Clostridium rhizosphaerae</name>
    <dbReference type="NCBI Taxonomy" id="2803861"/>
    <lineage>
        <taxon>Bacteria</taxon>
        <taxon>Bacillati</taxon>
        <taxon>Bacillota</taxon>
        <taxon>Clostridia</taxon>
        <taxon>Eubacteriales</taxon>
        <taxon>Clostridiaceae</taxon>
        <taxon>Clostridium</taxon>
    </lineage>
</organism>
<feature type="transmembrane region" description="Helical" evidence="1">
    <location>
        <begin position="462"/>
        <end position="484"/>
    </location>
</feature>
<feature type="transmembrane region" description="Helical" evidence="1">
    <location>
        <begin position="7"/>
        <end position="24"/>
    </location>
</feature>
<dbReference type="RefSeq" id="WP_202749289.1">
    <property type="nucleotide sequence ID" value="NZ_JAESWC010000007.1"/>
</dbReference>
<evidence type="ECO:0000256" key="1">
    <source>
        <dbReference type="SAM" id="Phobius"/>
    </source>
</evidence>
<sequence length="520" mass="58754">MSKKSVFYILISVFAVIFIYHLVININNTTQPPSPVWGKEVLVSTGDGKTSAKIMKYNENYIIAHNYGSKVKILSVNGLGKKLEEQSFNAVSGEPKSVGLLTDGKNIYLNWIENKGEIKNLHQLVLDKDFNIKDKKEIDDIDDKIQIGDSLMLISFGDRMEISDIKNNNKIIVKDDTPRRISGTKINNKYMVSYCTSTDLYKYFYIENGEVSKAQIAGHMPGSYRMTYIGSNLVSDGKYGYILNPYMYLGLNGGISELKFQLDSDKEGEVQELTNSEGYRETLLEVVANNSDGHGKILTSDQVPMGKKKVFSNISEYTIINGAASNPIPVSRTRAFSLYSDIAGEAVVFCDFEDGKSNIYMTSKNEDFKNANNGRTIKEYKYAIQDSFEEVLFVIGYMFPYGALWLIPSICLAALICIVEYKLKDKFKKITFLAVYLFYLAIKGYFIYSVSLKRYAYFLPAYFTPLIGEVLAIMISILCCVISYKKYTKDMETNVIAKNATPAFIMDAFLTLMIFVPFIK</sequence>
<feature type="transmembrane region" description="Helical" evidence="1">
    <location>
        <begin position="391"/>
        <end position="418"/>
    </location>
</feature>
<dbReference type="Proteomes" id="UP000632377">
    <property type="component" value="Unassembled WGS sequence"/>
</dbReference>
<accession>A0ABS1TB14</accession>
<feature type="transmembrane region" description="Helical" evidence="1">
    <location>
        <begin position="430"/>
        <end position="450"/>
    </location>
</feature>
<evidence type="ECO:0000313" key="3">
    <source>
        <dbReference type="Proteomes" id="UP000632377"/>
    </source>
</evidence>
<keyword evidence="3" id="KW-1185">Reference proteome</keyword>
<dbReference type="EMBL" id="JAESWC010000007">
    <property type="protein sequence ID" value="MBL4936530.1"/>
    <property type="molecule type" value="Genomic_DNA"/>
</dbReference>